<evidence type="ECO:0008006" key="2">
    <source>
        <dbReference type="Google" id="ProtNLM"/>
    </source>
</evidence>
<dbReference type="AlphaFoldDB" id="A0A382PHE6"/>
<evidence type="ECO:0000313" key="1">
    <source>
        <dbReference type="EMBL" id="SVC72824.1"/>
    </source>
</evidence>
<sequence>MLILIFLITLSSISAQTIILIDTQTDKPIENVNVFVGNNGTTTDNYGYCNLDIFKKSDQITFSMIGYRTVTFPFSEIPKVVYLENESIPMELVSVLGKSKKSRKRYTRLERSVRKVYPYAKKISDLLVEYSSIIDSLEQYSGIIRYQKKRKIFSQIEEELKSKYGYSIKKLKKSQGRILIRLVDRETSRTSYDIIKDFRNIFSAGFWQLTARVFGHNLRSVYNQNKGEDRMIEYIIKKIENKKRNS</sequence>
<organism evidence="1">
    <name type="scientific">marine metagenome</name>
    <dbReference type="NCBI Taxonomy" id="408172"/>
    <lineage>
        <taxon>unclassified sequences</taxon>
        <taxon>metagenomes</taxon>
        <taxon>ecological metagenomes</taxon>
    </lineage>
</organism>
<dbReference type="InterPro" id="IPR025636">
    <property type="entry name" value="DUF4294"/>
</dbReference>
<dbReference type="EMBL" id="UINC01107447">
    <property type="protein sequence ID" value="SVC72824.1"/>
    <property type="molecule type" value="Genomic_DNA"/>
</dbReference>
<proteinExistence type="predicted"/>
<accession>A0A382PHE6</accession>
<dbReference type="InterPro" id="IPR008969">
    <property type="entry name" value="CarboxyPept-like_regulatory"/>
</dbReference>
<dbReference type="SUPFAM" id="SSF49464">
    <property type="entry name" value="Carboxypeptidase regulatory domain-like"/>
    <property type="match status" value="1"/>
</dbReference>
<reference evidence="1" key="1">
    <citation type="submission" date="2018-05" db="EMBL/GenBank/DDBJ databases">
        <authorList>
            <person name="Lanie J.A."/>
            <person name="Ng W.-L."/>
            <person name="Kazmierczak K.M."/>
            <person name="Andrzejewski T.M."/>
            <person name="Davidsen T.M."/>
            <person name="Wayne K.J."/>
            <person name="Tettelin H."/>
            <person name="Glass J.I."/>
            <person name="Rusch D."/>
            <person name="Podicherti R."/>
            <person name="Tsui H.-C.T."/>
            <person name="Winkler M.E."/>
        </authorList>
    </citation>
    <scope>NUCLEOTIDE SEQUENCE</scope>
</reference>
<gene>
    <name evidence="1" type="ORF">METZ01_LOCUS325678</name>
</gene>
<dbReference type="Pfam" id="PF14127">
    <property type="entry name" value="DUF4294"/>
    <property type="match status" value="1"/>
</dbReference>
<name>A0A382PHE6_9ZZZZ</name>
<protein>
    <recommendedName>
        <fullName evidence="2">DUF4294 domain-containing protein</fullName>
    </recommendedName>
</protein>